<protein>
    <submittedName>
        <fullName evidence="8">C-type cytochrome</fullName>
    </submittedName>
</protein>
<proteinExistence type="predicted"/>
<dbReference type="SUPFAM" id="SSF46626">
    <property type="entry name" value="Cytochrome c"/>
    <property type="match status" value="1"/>
</dbReference>
<dbReference type="InterPro" id="IPR036909">
    <property type="entry name" value="Cyt_c-like_dom_sf"/>
</dbReference>
<evidence type="ECO:0000313" key="9">
    <source>
        <dbReference type="Proteomes" id="UP000566813"/>
    </source>
</evidence>
<evidence type="ECO:0000313" key="8">
    <source>
        <dbReference type="EMBL" id="MBC2665143.1"/>
    </source>
</evidence>
<accession>A0A7X1KLB7</accession>
<evidence type="ECO:0000256" key="3">
    <source>
        <dbReference type="ARBA" id="ARBA00022723"/>
    </source>
</evidence>
<dbReference type="InterPro" id="IPR009056">
    <property type="entry name" value="Cyt_c-like_dom"/>
</dbReference>
<evidence type="ECO:0000256" key="2">
    <source>
        <dbReference type="ARBA" id="ARBA00022617"/>
    </source>
</evidence>
<keyword evidence="2 6" id="KW-0349">Heme</keyword>
<reference evidence="8 9" key="1">
    <citation type="submission" date="2020-08" db="EMBL/GenBank/DDBJ databases">
        <title>The genome sequence of type strain Novosphingobium flavum NBRC 111647.</title>
        <authorList>
            <person name="Liu Y."/>
        </authorList>
    </citation>
    <scope>NUCLEOTIDE SEQUENCE [LARGE SCALE GENOMIC DNA]</scope>
    <source>
        <strain evidence="8 9">NBRC 111647</strain>
    </source>
</reference>
<comment type="caution">
    <text evidence="8">The sequence shown here is derived from an EMBL/GenBank/DDBJ whole genome shotgun (WGS) entry which is preliminary data.</text>
</comment>
<evidence type="ECO:0000259" key="7">
    <source>
        <dbReference type="PROSITE" id="PS51007"/>
    </source>
</evidence>
<evidence type="ECO:0000256" key="1">
    <source>
        <dbReference type="ARBA" id="ARBA00022448"/>
    </source>
</evidence>
<evidence type="ECO:0000256" key="6">
    <source>
        <dbReference type="PROSITE-ProRule" id="PRU00433"/>
    </source>
</evidence>
<gene>
    <name evidence="8" type="ORF">H7F51_06405</name>
</gene>
<dbReference type="PROSITE" id="PS51007">
    <property type="entry name" value="CYTC"/>
    <property type="match status" value="1"/>
</dbReference>
<keyword evidence="9" id="KW-1185">Reference proteome</keyword>
<name>A0A7X1KLB7_9SPHN</name>
<dbReference type="GO" id="GO:0020037">
    <property type="term" value="F:heme binding"/>
    <property type="evidence" value="ECO:0007669"/>
    <property type="project" value="InterPro"/>
</dbReference>
<dbReference type="Proteomes" id="UP000566813">
    <property type="component" value="Unassembled WGS sequence"/>
</dbReference>
<sequence length="124" mass="12998">MVAPAKAAAAEVPAVKPAAAKQIAAAPPVAPATFARCTVCHSAEKGAADKLGPNLWGVYGHKAGQGSFSYSPALKAAGLTLDEPTLDKWLENPRALVPDNIMSFPGLKDPAKRQEIIDYLKQLH</sequence>
<dbReference type="GO" id="GO:0046872">
    <property type="term" value="F:metal ion binding"/>
    <property type="evidence" value="ECO:0007669"/>
    <property type="project" value="UniProtKB-KW"/>
</dbReference>
<dbReference type="PRINTS" id="PR00604">
    <property type="entry name" value="CYTCHRMECIAB"/>
</dbReference>
<dbReference type="EMBL" id="JACLAW010000004">
    <property type="protein sequence ID" value="MBC2665143.1"/>
    <property type="molecule type" value="Genomic_DNA"/>
</dbReference>
<keyword evidence="1" id="KW-0813">Transport</keyword>
<feature type="domain" description="Cytochrome c" evidence="7">
    <location>
        <begin position="25"/>
        <end position="124"/>
    </location>
</feature>
<dbReference type="GO" id="GO:0009055">
    <property type="term" value="F:electron transfer activity"/>
    <property type="evidence" value="ECO:0007669"/>
    <property type="project" value="InterPro"/>
</dbReference>
<dbReference type="PANTHER" id="PTHR11961">
    <property type="entry name" value="CYTOCHROME C"/>
    <property type="match status" value="1"/>
</dbReference>
<dbReference type="AlphaFoldDB" id="A0A7X1KLB7"/>
<keyword evidence="3 6" id="KW-0479">Metal-binding</keyword>
<organism evidence="8 9">
    <name type="scientific">Novosphingobium flavum</name>
    <dbReference type="NCBI Taxonomy" id="1778672"/>
    <lineage>
        <taxon>Bacteria</taxon>
        <taxon>Pseudomonadati</taxon>
        <taxon>Pseudomonadota</taxon>
        <taxon>Alphaproteobacteria</taxon>
        <taxon>Sphingomonadales</taxon>
        <taxon>Sphingomonadaceae</taxon>
        <taxon>Novosphingobium</taxon>
    </lineage>
</organism>
<evidence type="ECO:0000256" key="4">
    <source>
        <dbReference type="ARBA" id="ARBA00022982"/>
    </source>
</evidence>
<evidence type="ECO:0000256" key="5">
    <source>
        <dbReference type="ARBA" id="ARBA00023004"/>
    </source>
</evidence>
<dbReference type="Gene3D" id="1.10.760.10">
    <property type="entry name" value="Cytochrome c-like domain"/>
    <property type="match status" value="1"/>
</dbReference>
<dbReference type="InterPro" id="IPR002327">
    <property type="entry name" value="Cyt_c_1A/1B"/>
</dbReference>
<keyword evidence="4" id="KW-0249">Electron transport</keyword>
<keyword evidence="5 6" id="KW-0408">Iron</keyword>